<keyword evidence="2" id="KW-0808">Transferase</keyword>
<evidence type="ECO:0008006" key="6">
    <source>
        <dbReference type="Google" id="ProtNLM"/>
    </source>
</evidence>
<dbReference type="Gene3D" id="3.90.550.10">
    <property type="entry name" value="Spore Coat Polysaccharide Biosynthesis Protein SpsA, Chain A"/>
    <property type="match status" value="1"/>
</dbReference>
<accession>W7UZ93</accession>
<dbReference type="Pfam" id="PF01704">
    <property type="entry name" value="UDPGP"/>
    <property type="match status" value="1"/>
</dbReference>
<dbReference type="EMBL" id="ATAX01000024">
    <property type="protein sequence ID" value="EWM53757.1"/>
    <property type="molecule type" value="Genomic_DNA"/>
</dbReference>
<dbReference type="PANTHER" id="PTHR11952">
    <property type="entry name" value="UDP- GLUCOSE PYROPHOSPHORYLASE"/>
    <property type="match status" value="1"/>
</dbReference>
<evidence type="ECO:0000256" key="3">
    <source>
        <dbReference type="ARBA" id="ARBA00022695"/>
    </source>
</evidence>
<dbReference type="eggNOG" id="COG4284">
    <property type="taxonomic scope" value="Bacteria"/>
</dbReference>
<dbReference type="PANTHER" id="PTHR11952:SF2">
    <property type="entry name" value="LD24639P"/>
    <property type="match status" value="1"/>
</dbReference>
<dbReference type="OrthoDB" id="9806910at2"/>
<dbReference type="CDD" id="cd04193">
    <property type="entry name" value="UDPGlcNAc_PPase"/>
    <property type="match status" value="1"/>
</dbReference>
<keyword evidence="3" id="KW-0548">Nucleotidyltransferase</keyword>
<keyword evidence="5" id="KW-1185">Reference proteome</keyword>
<gene>
    <name evidence="4" type="ORF">RF007C_06760</name>
</gene>
<comment type="caution">
    <text evidence="4">The sequence shown here is derived from an EMBL/GenBank/DDBJ whole genome shotgun (WGS) entry which is preliminary data.</text>
</comment>
<protein>
    <recommendedName>
        <fullName evidence="6">UDP-N-acetylglucosamine pyrophosphorylase</fullName>
    </recommendedName>
</protein>
<evidence type="ECO:0000256" key="1">
    <source>
        <dbReference type="ARBA" id="ARBA00010401"/>
    </source>
</evidence>
<dbReference type="PATRIC" id="fig|1341157.4.peg.1784"/>
<comment type="similarity">
    <text evidence="1">Belongs to the UDPGP type 1 family.</text>
</comment>
<reference evidence="4 5" key="1">
    <citation type="journal article" date="2014" name="PLoS ONE">
        <title>Rumen cellulosomics: divergent fiber-degrading strategies revealed by comparative genome-wide analysis of six ruminococcal strains.</title>
        <authorList>
            <person name="Dassa B."/>
            <person name="Borovok I."/>
            <person name="Ruimy-Israeli V."/>
            <person name="Lamed R."/>
            <person name="Flint H.J."/>
            <person name="Duncan S.H."/>
            <person name="Henrissat B."/>
            <person name="Coutinho P."/>
            <person name="Morrison M."/>
            <person name="Mosoni P."/>
            <person name="Yeoman C.J."/>
            <person name="White B.A."/>
            <person name="Bayer E.A."/>
        </authorList>
    </citation>
    <scope>NUCLEOTIDE SEQUENCE [LARGE SCALE GENOMIC DNA]</scope>
    <source>
        <strain evidence="4 5">007c</strain>
    </source>
</reference>
<dbReference type="SUPFAM" id="SSF53448">
    <property type="entry name" value="Nucleotide-diphospho-sugar transferases"/>
    <property type="match status" value="1"/>
</dbReference>
<evidence type="ECO:0000256" key="2">
    <source>
        <dbReference type="ARBA" id="ARBA00022679"/>
    </source>
</evidence>
<dbReference type="RefSeq" id="WP_051456602.1">
    <property type="nucleotide sequence ID" value="NZ_ATAX01000024.1"/>
</dbReference>
<organism evidence="4 5">
    <name type="scientific">Ruminococcus flavefaciens 007c</name>
    <dbReference type="NCBI Taxonomy" id="1341157"/>
    <lineage>
        <taxon>Bacteria</taxon>
        <taxon>Bacillati</taxon>
        <taxon>Bacillota</taxon>
        <taxon>Clostridia</taxon>
        <taxon>Eubacteriales</taxon>
        <taxon>Oscillospiraceae</taxon>
        <taxon>Ruminococcus</taxon>
    </lineage>
</organism>
<dbReference type="InterPro" id="IPR002618">
    <property type="entry name" value="UDPGP_fam"/>
</dbReference>
<dbReference type="InterPro" id="IPR039741">
    <property type="entry name" value="UDP-sugar_pyrophosphorylase"/>
</dbReference>
<dbReference type="Proteomes" id="UP000019365">
    <property type="component" value="Unassembled WGS sequence"/>
</dbReference>
<evidence type="ECO:0000313" key="5">
    <source>
        <dbReference type="Proteomes" id="UP000019365"/>
    </source>
</evidence>
<proteinExistence type="inferred from homology"/>
<dbReference type="AlphaFoldDB" id="W7UZ93"/>
<name>W7UZ93_RUMFL</name>
<evidence type="ECO:0000313" key="4">
    <source>
        <dbReference type="EMBL" id="EWM53757.1"/>
    </source>
</evidence>
<dbReference type="GO" id="GO:0003977">
    <property type="term" value="F:UDP-N-acetylglucosamine diphosphorylase activity"/>
    <property type="evidence" value="ECO:0007669"/>
    <property type="project" value="TreeGrafter"/>
</dbReference>
<dbReference type="GO" id="GO:0006048">
    <property type="term" value="P:UDP-N-acetylglucosamine biosynthetic process"/>
    <property type="evidence" value="ECO:0007669"/>
    <property type="project" value="TreeGrafter"/>
</dbReference>
<dbReference type="InterPro" id="IPR029044">
    <property type="entry name" value="Nucleotide-diphossugar_trans"/>
</dbReference>
<sequence length="410" mass="45968">MIDRDKAFRTLSEYGQEHLMAHYDELDESEKKDLLDQIGIIDFSVLDNLDAEKNSNSVRGVFEPLGAVTIDDIASNSVNYEKTGIEAIKSGRVAAVLLAGGQGTRLGFDKPKGMFNIGVDKELYIFQCLINNMLDVVKLTGAWIPLYIMTSEKNHNETTAFFAEKNYFGYDHGYIRFFIQDMAPSVDFNGKIMMESRSRISVSPNGNGGWFSSLVRAGLLDEIKEKGVEWINVFAVDNVLQRIADPGFVGAVIESGMQSGSKVVSKAFPEERVGVLCLEDGMPSIVEYYEMTEEMRTLRNEKGELAYKYGVILNYLFNVEKLEEICDRKLPIHVVEKKIPYMAENGELIKPDTPNGHKFETLVLDMVHMQDSCLAYEVVREKEFAPVKNATGTDSVDSARELLKANGIEI</sequence>